<evidence type="ECO:0000313" key="4">
    <source>
        <dbReference type="EMBL" id="EGO54745.1"/>
    </source>
</evidence>
<gene>
    <name evidence="4" type="ORF">NEUTE1DRAFT_132174</name>
</gene>
<reference evidence="5" key="1">
    <citation type="journal article" date="2011" name="Genetics">
        <title>Massive changes in genome architecture accompany the transition to self-fertility in the filamentous fungus Neurospora tetrasperma.</title>
        <authorList>
            <person name="Ellison C.E."/>
            <person name="Stajich J.E."/>
            <person name="Jacobson D.J."/>
            <person name="Natvig D.O."/>
            <person name="Lapidus A."/>
            <person name="Foster B."/>
            <person name="Aerts A."/>
            <person name="Riley R."/>
            <person name="Lindquist E.A."/>
            <person name="Grigoriev I.V."/>
            <person name="Taylor J.W."/>
        </authorList>
    </citation>
    <scope>NUCLEOTIDE SEQUENCE [LARGE SCALE GENOMIC DNA]</scope>
    <source>
        <strain evidence="5">FGSC 2508 / P0657</strain>
    </source>
</reference>
<evidence type="ECO:0000313" key="5">
    <source>
        <dbReference type="Proteomes" id="UP000008065"/>
    </source>
</evidence>
<dbReference type="HOGENOM" id="CLU_355491_0_0_1"/>
<keyword evidence="5" id="KW-1185">Reference proteome</keyword>
<dbReference type="SUPFAM" id="SSF56601">
    <property type="entry name" value="beta-lactamase/transpeptidase-like"/>
    <property type="match status" value="1"/>
</dbReference>
<evidence type="ECO:0000256" key="1">
    <source>
        <dbReference type="ARBA" id="ARBA00038215"/>
    </source>
</evidence>
<dbReference type="KEGG" id="nte:NEUTE1DRAFT132174"/>
<dbReference type="Pfam" id="PF00144">
    <property type="entry name" value="Beta-lactamase"/>
    <property type="match status" value="1"/>
</dbReference>
<evidence type="ECO:0000256" key="2">
    <source>
        <dbReference type="SAM" id="MobiDB-lite"/>
    </source>
</evidence>
<dbReference type="InterPro" id="IPR012338">
    <property type="entry name" value="Beta-lactam/transpept-like"/>
</dbReference>
<protein>
    <recommendedName>
        <fullName evidence="3">Beta-lactamase-related domain-containing protein</fullName>
    </recommendedName>
</protein>
<dbReference type="InterPro" id="IPR050491">
    <property type="entry name" value="AmpC-like"/>
</dbReference>
<dbReference type="VEuPathDB" id="FungiDB:NEUTE1DRAFT_132174"/>
<dbReference type="Gene3D" id="3.40.710.10">
    <property type="entry name" value="DD-peptidase/beta-lactamase superfamily"/>
    <property type="match status" value="1"/>
</dbReference>
<dbReference type="PANTHER" id="PTHR46825:SF14">
    <property type="entry name" value="BETA-LACTAMASE-RELATED DOMAIN-CONTAINING PROTEIN"/>
    <property type="match status" value="1"/>
</dbReference>
<comment type="similarity">
    <text evidence="1">Belongs to the peptidase S12 family.</text>
</comment>
<dbReference type="OrthoDB" id="5946976at2759"/>
<accession>F8MVE2</accession>
<dbReference type="Proteomes" id="UP000008065">
    <property type="component" value="Unassembled WGS sequence"/>
</dbReference>
<dbReference type="InterPro" id="IPR001466">
    <property type="entry name" value="Beta-lactam-related"/>
</dbReference>
<organism evidence="4 5">
    <name type="scientific">Neurospora tetrasperma (strain FGSC 2508 / ATCC MYA-4615 / P0657)</name>
    <dbReference type="NCBI Taxonomy" id="510951"/>
    <lineage>
        <taxon>Eukaryota</taxon>
        <taxon>Fungi</taxon>
        <taxon>Dikarya</taxon>
        <taxon>Ascomycota</taxon>
        <taxon>Pezizomycotina</taxon>
        <taxon>Sordariomycetes</taxon>
        <taxon>Sordariomycetidae</taxon>
        <taxon>Sordariales</taxon>
        <taxon>Sordariaceae</taxon>
        <taxon>Neurospora</taxon>
    </lineage>
</organism>
<proteinExistence type="inferred from homology"/>
<sequence>MSRLGSHPVEKATYRRETSSMAHQTSICVPEPMLHLLISLLSMAMMLNHRSSHDDSGLLAACYAAQRLFTMRFLSRASGVADEVLGECMAATKLVASRTFGFCHESTGVVDEEAIRKRDTDRYQPPSEASRHRRQDSISRRALDNPYSPKVSATSTLINDTSYSTTLPKQPSLPLSVEILALTKPTIEKLLQDSGSVGASIGVLRHGQQHFVNLGTQGLEVATLPEKDTVYLISSMSKPIISTAVGIMMDDFSRYQLKFDTPVSAVLSELEGSPGILKTYTNQELTIGDLLDLRSSFQWMTNLWESPNGDIPWKTIVPVTSLLQHLPANDTYTSQEGFVYNRNYSNECFALLAMIIERKTGHSWTEFVREKVFEPLGMHNTFVGLTEAERNSKPQIFAKSHSVQVTGVMPELLQCTDAHGVVCRTKIAECFDRHYGHIPQSVEILPSQASGAGPVGPPPVAAAAGIMSTTSDLLKFYSKIMDVCNQRQQQQNSKLLSYQDHLSSPLERGINHLFSYIDRRLSSNPFSSTCTYSGGWNTVTVPMTPEERNASPRPRWPGADGDNSRRLESAINSKVHGDNLDYTFFVTKPELNVPNRNTDIVTPPITEPEKDNKHLALYHGGNMVGSTSFCWLLPDHETAVVVLCNTRGFLLDAANLSGMLLAECLFLAESDSDSHHDTGSIVKTVRRICEDTKKMARAIQIDYLYNLARYEHTLASRFRELALPPHAGKPELERFRGRYELTQDVFITITREERGLILRLYGTGYGYLLRELHEMVDDEGLEKTMTFAQPMAELIPSGVGGTNRLKVGDFVVVFKRETMAGEWKGFEWNFARDKTTWKQGDTSPYFWRRMTEKGTWV</sequence>
<dbReference type="AlphaFoldDB" id="F8MVE2"/>
<dbReference type="EMBL" id="GL891307">
    <property type="protein sequence ID" value="EGO54745.1"/>
    <property type="molecule type" value="Genomic_DNA"/>
</dbReference>
<feature type="domain" description="Beta-lactamase-related" evidence="3">
    <location>
        <begin position="186"/>
        <end position="538"/>
    </location>
</feature>
<name>F8MVE2_NEUT8</name>
<feature type="region of interest" description="Disordered" evidence="2">
    <location>
        <begin position="114"/>
        <end position="151"/>
    </location>
</feature>
<dbReference type="GeneID" id="20825617"/>
<evidence type="ECO:0000259" key="3">
    <source>
        <dbReference type="Pfam" id="PF00144"/>
    </source>
</evidence>
<feature type="region of interest" description="Disordered" evidence="2">
    <location>
        <begin position="544"/>
        <end position="564"/>
    </location>
</feature>
<dbReference type="RefSeq" id="XP_009854671.1">
    <property type="nucleotide sequence ID" value="XM_009856369.1"/>
</dbReference>
<dbReference type="PANTHER" id="PTHR46825">
    <property type="entry name" value="D-ALANYL-D-ALANINE-CARBOXYPEPTIDASE/ENDOPEPTIDASE AMPH"/>
    <property type="match status" value="1"/>
</dbReference>